<reference evidence="2" key="1">
    <citation type="submission" date="2015-06" db="EMBL/GenBank/DDBJ databases">
        <title>Expansion of signal transduction pathways in fungi by whole-genome duplication.</title>
        <authorList>
            <consortium name="DOE Joint Genome Institute"/>
            <person name="Corrochano L.M."/>
            <person name="Kuo A."/>
            <person name="Marcet-Houben M."/>
            <person name="Polaino S."/>
            <person name="Salamov A."/>
            <person name="Villalobos J.M."/>
            <person name="Alvarez M.I."/>
            <person name="Avalos J."/>
            <person name="Benito E.P."/>
            <person name="Benoit I."/>
            <person name="Burger G."/>
            <person name="Camino L.P."/>
            <person name="Canovas D."/>
            <person name="Cerda-Olmedo E."/>
            <person name="Cheng J.-F."/>
            <person name="Dominguez A."/>
            <person name="Elias M."/>
            <person name="Eslava A.P."/>
            <person name="Glaser F."/>
            <person name="Grimwood J."/>
            <person name="Gutierrez G."/>
            <person name="Heitman J."/>
            <person name="Henrissat B."/>
            <person name="Iturriaga E.A."/>
            <person name="Lang B.F."/>
            <person name="Lavin J.L."/>
            <person name="Lee S."/>
            <person name="Li W."/>
            <person name="Lindquist E."/>
            <person name="Lopez-Garcia S."/>
            <person name="Luque E.M."/>
            <person name="Marcos A.T."/>
            <person name="Martin J."/>
            <person name="McCluskey K."/>
            <person name="Medina H.R."/>
            <person name="Miralles-Duran A."/>
            <person name="Miyazaki A."/>
            <person name="Munoz-Torres E."/>
            <person name="Oguiza J.A."/>
            <person name="Ohm R."/>
            <person name="Olmedo M."/>
            <person name="Orejas M."/>
            <person name="Ortiz-Castellanos L."/>
            <person name="Pisabarro A.G."/>
            <person name="Rodriguez-Romero J."/>
            <person name="Ruiz-Herrera J."/>
            <person name="Ruiz-Vazquez R."/>
            <person name="Sanz C."/>
            <person name="Schackwitz W."/>
            <person name="Schmutz J."/>
            <person name="Shahriari M."/>
            <person name="Shelest E."/>
            <person name="Silva-Franco F."/>
            <person name="Soanes D."/>
            <person name="Syed K."/>
            <person name="Tagua V.G."/>
            <person name="Talbot N.J."/>
            <person name="Thon M."/>
            <person name="De vries R.P."/>
            <person name="Wiebenga A."/>
            <person name="Yadav J.S."/>
            <person name="Braun E.L."/>
            <person name="Baker S."/>
            <person name="Garre V."/>
            <person name="Horwitz B."/>
            <person name="Torres-Martinez S."/>
            <person name="Idnurm A."/>
            <person name="Herrera-Estrella A."/>
            <person name="Gabaldon T."/>
            <person name="Grigoriev I.V."/>
        </authorList>
    </citation>
    <scope>NUCLEOTIDE SEQUENCE [LARGE SCALE GENOMIC DNA]</scope>
    <source>
        <strain evidence="2">NRRL 1555(-)</strain>
    </source>
</reference>
<keyword evidence="2" id="KW-1185">Reference proteome</keyword>
<name>A0A162ZI69_PHYB8</name>
<dbReference type="EMBL" id="KV441026">
    <property type="protein sequence ID" value="OAD66941.1"/>
    <property type="molecule type" value="Genomic_DNA"/>
</dbReference>
<evidence type="ECO:0000313" key="2">
    <source>
        <dbReference type="Proteomes" id="UP000077315"/>
    </source>
</evidence>
<dbReference type="GeneID" id="28993675"/>
<organism evidence="1 2">
    <name type="scientific">Phycomyces blakesleeanus (strain ATCC 8743b / DSM 1359 / FGSC 10004 / NBRC 33097 / NRRL 1555)</name>
    <dbReference type="NCBI Taxonomy" id="763407"/>
    <lineage>
        <taxon>Eukaryota</taxon>
        <taxon>Fungi</taxon>
        <taxon>Fungi incertae sedis</taxon>
        <taxon>Mucoromycota</taxon>
        <taxon>Mucoromycotina</taxon>
        <taxon>Mucoromycetes</taxon>
        <taxon>Mucorales</taxon>
        <taxon>Phycomycetaceae</taxon>
        <taxon>Phycomyces</taxon>
    </lineage>
</organism>
<evidence type="ECO:0008006" key="3">
    <source>
        <dbReference type="Google" id="ProtNLM"/>
    </source>
</evidence>
<dbReference type="Proteomes" id="UP000077315">
    <property type="component" value="Unassembled WGS sequence"/>
</dbReference>
<sequence length="507" mass="59352">MSSNRTNFSINKINDDHIIRIFENSAKRHLNWNMTNTHISQATSTASPKDVVATMYFVCDHQGLPKKVKVVEGTGNQKAKMVQTKLIKDGCKAKIIKKTLQNGNVVVGYLWQHATHQPEKVQNIVYSRLPVELKQWILSHVDNNMHWKAIKMLLCIDHQRLEELEAGLGISSFLMSLRINYHDVQNVINARLNKLSRKNVIDKASVEQWIEFLEKEKNYLVHIVFHQDLQILGGFQQALISVYDCCENLRVKRVIINCNPVEIDALKEVFGQSIQILLCHKHIKRAWEMHIKKDHKQNAVRVALNLMMHAKIKEAFDQQYKKFVSKFAGYGKFDARFYTNNLIESYQHILKAYYLGRSRNFQVDQLFKKFVLIHVEKAKKKGAFDIDHEDALHMIETVEDNLYELLVKEEVLIMGLQYSLIKELHIVQNPEVQVVERSEESTEAQNELHLLKFNEVSESLFKFFEQAFRKTESRKLEEWFWDGRNTPDFERLLVSDRRNWSCSSAKV</sequence>
<dbReference type="STRING" id="763407.A0A162ZI69"/>
<dbReference type="RefSeq" id="XP_018284981.1">
    <property type="nucleotide sequence ID" value="XM_018432769.1"/>
</dbReference>
<dbReference type="OrthoDB" id="159395at2759"/>
<dbReference type="InParanoid" id="A0A162ZI69"/>
<gene>
    <name evidence="1" type="ORF">PHYBLDRAFT_151878</name>
</gene>
<evidence type="ECO:0000313" key="1">
    <source>
        <dbReference type="EMBL" id="OAD66941.1"/>
    </source>
</evidence>
<dbReference type="VEuPathDB" id="FungiDB:PHYBLDRAFT_151878"/>
<accession>A0A162ZI69</accession>
<protein>
    <recommendedName>
        <fullName evidence="3">MULE transposase domain-containing protein</fullName>
    </recommendedName>
</protein>
<proteinExistence type="predicted"/>
<dbReference type="AlphaFoldDB" id="A0A162ZI69"/>